<dbReference type="PROSITE" id="PS50181">
    <property type="entry name" value="FBOX"/>
    <property type="match status" value="1"/>
</dbReference>
<dbReference type="SUPFAM" id="SSF81383">
    <property type="entry name" value="F-box domain"/>
    <property type="match status" value="1"/>
</dbReference>
<dbReference type="PANTHER" id="PTHR31672:SF13">
    <property type="entry name" value="F-BOX PROTEIN CPR30-LIKE"/>
    <property type="match status" value="1"/>
</dbReference>
<accession>A0A9K3J1J7</accession>
<reference evidence="2" key="1">
    <citation type="journal article" date="2017" name="Nature">
        <title>The sunflower genome provides insights into oil metabolism, flowering and Asterid evolution.</title>
        <authorList>
            <person name="Badouin H."/>
            <person name="Gouzy J."/>
            <person name="Grassa C.J."/>
            <person name="Murat F."/>
            <person name="Staton S.E."/>
            <person name="Cottret L."/>
            <person name="Lelandais-Briere C."/>
            <person name="Owens G.L."/>
            <person name="Carrere S."/>
            <person name="Mayjonade B."/>
            <person name="Legrand L."/>
            <person name="Gill N."/>
            <person name="Kane N.C."/>
            <person name="Bowers J.E."/>
            <person name="Hubner S."/>
            <person name="Bellec A."/>
            <person name="Berard A."/>
            <person name="Berges H."/>
            <person name="Blanchet N."/>
            <person name="Boniface M.C."/>
            <person name="Brunel D."/>
            <person name="Catrice O."/>
            <person name="Chaidir N."/>
            <person name="Claudel C."/>
            <person name="Donnadieu C."/>
            <person name="Faraut T."/>
            <person name="Fievet G."/>
            <person name="Helmstetter N."/>
            <person name="King M."/>
            <person name="Knapp S.J."/>
            <person name="Lai Z."/>
            <person name="Le Paslier M.C."/>
            <person name="Lippi Y."/>
            <person name="Lorenzon L."/>
            <person name="Mandel J.R."/>
            <person name="Marage G."/>
            <person name="Marchand G."/>
            <person name="Marquand E."/>
            <person name="Bret-Mestries E."/>
            <person name="Morien E."/>
            <person name="Nambeesan S."/>
            <person name="Nguyen T."/>
            <person name="Pegot-Espagnet P."/>
            <person name="Pouilly N."/>
            <person name="Raftis F."/>
            <person name="Sallet E."/>
            <person name="Schiex T."/>
            <person name="Thomas J."/>
            <person name="Vandecasteele C."/>
            <person name="Vares D."/>
            <person name="Vear F."/>
            <person name="Vautrin S."/>
            <person name="Crespi M."/>
            <person name="Mangin B."/>
            <person name="Burke J.M."/>
            <person name="Salse J."/>
            <person name="Munos S."/>
            <person name="Vincourt P."/>
            <person name="Rieseberg L.H."/>
            <person name="Langlade N.B."/>
        </authorList>
    </citation>
    <scope>NUCLEOTIDE SEQUENCE</scope>
    <source>
        <tissue evidence="2">Leaves</tissue>
    </source>
</reference>
<feature type="domain" description="F-box" evidence="1">
    <location>
        <begin position="1"/>
        <end position="43"/>
    </location>
</feature>
<dbReference type="Gene3D" id="1.20.1280.50">
    <property type="match status" value="1"/>
</dbReference>
<proteinExistence type="predicted"/>
<dbReference type="InterPro" id="IPR050796">
    <property type="entry name" value="SCF_F-box_component"/>
</dbReference>
<dbReference type="InterPro" id="IPR001810">
    <property type="entry name" value="F-box_dom"/>
</dbReference>
<dbReference type="PANTHER" id="PTHR31672">
    <property type="entry name" value="BNACNNG10540D PROTEIN"/>
    <property type="match status" value="1"/>
</dbReference>
<dbReference type="AlphaFoldDB" id="A0A9K3J1J7"/>
<gene>
    <name evidence="2" type="ORF">HanXRQr2_Chr05g0223581</name>
</gene>
<dbReference type="EMBL" id="MNCJ02000320">
    <property type="protein sequence ID" value="KAF5806622.1"/>
    <property type="molecule type" value="Genomic_DNA"/>
</dbReference>
<keyword evidence="3" id="KW-1185">Reference proteome</keyword>
<sequence>MDTLPLDLLHEVFSRLPANHLMRLTPMCNEWQISISSLCFVKQPLLLSINNNTRSDKLIFSTHMDGSRIVRICDVYKLFEKFESDVQVGYEPIQPPDCLQFIGSCDGLLCIVGSCNLIVWNPVIRT</sequence>
<dbReference type="Pfam" id="PF00646">
    <property type="entry name" value="F-box"/>
    <property type="match status" value="1"/>
</dbReference>
<evidence type="ECO:0000313" key="3">
    <source>
        <dbReference type="Proteomes" id="UP000215914"/>
    </source>
</evidence>
<dbReference type="Gramene" id="mRNA:HanXRQr2_Chr05g0223581">
    <property type="protein sequence ID" value="CDS:HanXRQr2_Chr05g0223581.1"/>
    <property type="gene ID" value="HanXRQr2_Chr05g0223581"/>
</dbReference>
<evidence type="ECO:0000259" key="1">
    <source>
        <dbReference type="PROSITE" id="PS50181"/>
    </source>
</evidence>
<dbReference type="InterPro" id="IPR036047">
    <property type="entry name" value="F-box-like_dom_sf"/>
</dbReference>
<protein>
    <submittedName>
        <fullName evidence="2">F-box domain-containing protein</fullName>
    </submittedName>
</protein>
<name>A0A9K3J1J7_HELAN</name>
<organism evidence="2 3">
    <name type="scientific">Helianthus annuus</name>
    <name type="common">Common sunflower</name>
    <dbReference type="NCBI Taxonomy" id="4232"/>
    <lineage>
        <taxon>Eukaryota</taxon>
        <taxon>Viridiplantae</taxon>
        <taxon>Streptophyta</taxon>
        <taxon>Embryophyta</taxon>
        <taxon>Tracheophyta</taxon>
        <taxon>Spermatophyta</taxon>
        <taxon>Magnoliopsida</taxon>
        <taxon>eudicotyledons</taxon>
        <taxon>Gunneridae</taxon>
        <taxon>Pentapetalae</taxon>
        <taxon>asterids</taxon>
        <taxon>campanulids</taxon>
        <taxon>Asterales</taxon>
        <taxon>Asteraceae</taxon>
        <taxon>Asteroideae</taxon>
        <taxon>Heliantheae alliance</taxon>
        <taxon>Heliantheae</taxon>
        <taxon>Helianthus</taxon>
    </lineage>
</organism>
<comment type="caution">
    <text evidence="2">The sequence shown here is derived from an EMBL/GenBank/DDBJ whole genome shotgun (WGS) entry which is preliminary data.</text>
</comment>
<evidence type="ECO:0000313" key="2">
    <source>
        <dbReference type="EMBL" id="KAF5806622.1"/>
    </source>
</evidence>
<reference evidence="2" key="2">
    <citation type="submission" date="2020-06" db="EMBL/GenBank/DDBJ databases">
        <title>Helianthus annuus Genome sequencing and assembly Release 2.</title>
        <authorList>
            <person name="Gouzy J."/>
            <person name="Langlade N."/>
            <person name="Munos S."/>
        </authorList>
    </citation>
    <scope>NUCLEOTIDE SEQUENCE</scope>
    <source>
        <tissue evidence="2">Leaves</tissue>
    </source>
</reference>
<dbReference type="Proteomes" id="UP000215914">
    <property type="component" value="Unassembled WGS sequence"/>
</dbReference>